<evidence type="ECO:0000259" key="2">
    <source>
        <dbReference type="Pfam" id="PF13952"/>
    </source>
</evidence>
<evidence type="ECO:0000313" key="4">
    <source>
        <dbReference type="EMBL" id="KAL0433375.1"/>
    </source>
</evidence>
<gene>
    <name evidence="4" type="ORF">Slati_2671800</name>
</gene>
<reference evidence="4" key="1">
    <citation type="submission" date="2020-06" db="EMBL/GenBank/DDBJ databases">
        <authorList>
            <person name="Li T."/>
            <person name="Hu X."/>
            <person name="Zhang T."/>
            <person name="Song X."/>
            <person name="Zhang H."/>
            <person name="Dai N."/>
            <person name="Sheng W."/>
            <person name="Hou X."/>
            <person name="Wei L."/>
        </authorList>
    </citation>
    <scope>NUCLEOTIDE SEQUENCE</scope>
    <source>
        <strain evidence="4">KEN1</strain>
        <tissue evidence="4">Leaf</tissue>
    </source>
</reference>
<dbReference type="Pfam" id="PF13952">
    <property type="entry name" value="DUF4216"/>
    <property type="match status" value="1"/>
</dbReference>
<dbReference type="InterPro" id="IPR025452">
    <property type="entry name" value="DUF4218"/>
</dbReference>
<dbReference type="PANTHER" id="PTHR48258:SF4">
    <property type="entry name" value="DUF4216 DOMAIN-CONTAINING PROTEIN"/>
    <property type="match status" value="1"/>
</dbReference>
<dbReference type="Pfam" id="PF02992">
    <property type="entry name" value="Transposase_21"/>
    <property type="match status" value="1"/>
</dbReference>
<dbReference type="PANTHER" id="PTHR48258">
    <property type="entry name" value="DUF4218 DOMAIN-CONTAINING PROTEIN-RELATED"/>
    <property type="match status" value="1"/>
</dbReference>
<feature type="compositionally biased region" description="Acidic residues" evidence="1">
    <location>
        <begin position="638"/>
        <end position="661"/>
    </location>
</feature>
<evidence type="ECO:0000259" key="3">
    <source>
        <dbReference type="Pfam" id="PF13960"/>
    </source>
</evidence>
<dbReference type="InterPro" id="IPR025312">
    <property type="entry name" value="DUF4216"/>
</dbReference>
<evidence type="ECO:0000256" key="1">
    <source>
        <dbReference type="SAM" id="MobiDB-lite"/>
    </source>
</evidence>
<accession>A0AAW2VV84</accession>
<dbReference type="AlphaFoldDB" id="A0AAW2VV84"/>
<feature type="region of interest" description="Disordered" evidence="1">
    <location>
        <begin position="629"/>
        <end position="661"/>
    </location>
</feature>
<sequence length="661" mass="78532">MDDHIMPRDHTLPLDYYNTKKLIKDLGLPMEKIDECKNGRMLYWKDDIDLDLRKFYGTARYKPTRVHNPNGKKTPYAVLRGVEVFDRTYPDFAVEPRNVRLGLCTDGFAPHGQYGRTPFQSEASHRYLPGAPDRRVAEFVACGSSNMRQCEGRDIHYARRVDIDSERPTRLWDGFWMDRCVMWCPVCMKDTRAFYLQNAPLSHPDGYGSEHKWTKKSIFWELEYWSTHLIRHNLDIMHIEKNMFDNIFNTVMDIKGKTKDNLNARKDNRLELEVDKRRPYVMPKAVYTLTRDQKKRIFEWITSLKFPDGYASNLSRCVDMANLRLHGMKSHDCDVFMQKLIPIAFREMLPESVWALVGGSVQYRWMYPFERFLRGLKMKVKNKAHVEASIVEAYLVEEIDLFGSQYFEPQRWLSGSKRHIIETYILTNCEAVMPYYESFLDGLYKRYHEGNPIIEEVVATQFKDWFKCRVKDEISYPRNELLKLHYWDPSAEVTTFQCYFVNGYNFHTERYSVGKSTFNCGVCVKSSSYTDTDNDFYRIFEEVIQLDYLLIPNMQIFLFKYRWVDPVRGMKVHPRYHLVDMNFKKVYQKNKPFILAQQAVQVYYMEYPSIKRNKVDWQLVCDLHQEGVGTSRNARTDSEDEPEEESFEEGDYEDEDDNNYD</sequence>
<name>A0AAW2VV84_9LAMI</name>
<dbReference type="InterPro" id="IPR004242">
    <property type="entry name" value="Transposase_21"/>
</dbReference>
<feature type="domain" description="DUF4218" evidence="3">
    <location>
        <begin position="355"/>
        <end position="409"/>
    </location>
</feature>
<protein>
    <submittedName>
        <fullName evidence="4">Uncharacterized protein</fullName>
    </submittedName>
</protein>
<reference evidence="4" key="2">
    <citation type="journal article" date="2024" name="Plant">
        <title>Genomic evolution and insights into agronomic trait innovations of Sesamum species.</title>
        <authorList>
            <person name="Miao H."/>
            <person name="Wang L."/>
            <person name="Qu L."/>
            <person name="Liu H."/>
            <person name="Sun Y."/>
            <person name="Le M."/>
            <person name="Wang Q."/>
            <person name="Wei S."/>
            <person name="Zheng Y."/>
            <person name="Lin W."/>
            <person name="Duan Y."/>
            <person name="Cao H."/>
            <person name="Xiong S."/>
            <person name="Wang X."/>
            <person name="Wei L."/>
            <person name="Li C."/>
            <person name="Ma Q."/>
            <person name="Ju M."/>
            <person name="Zhao R."/>
            <person name="Li G."/>
            <person name="Mu C."/>
            <person name="Tian Q."/>
            <person name="Mei H."/>
            <person name="Zhang T."/>
            <person name="Gao T."/>
            <person name="Zhang H."/>
        </authorList>
    </citation>
    <scope>NUCLEOTIDE SEQUENCE</scope>
    <source>
        <strain evidence="4">KEN1</strain>
    </source>
</reference>
<organism evidence="4">
    <name type="scientific">Sesamum latifolium</name>
    <dbReference type="NCBI Taxonomy" id="2727402"/>
    <lineage>
        <taxon>Eukaryota</taxon>
        <taxon>Viridiplantae</taxon>
        <taxon>Streptophyta</taxon>
        <taxon>Embryophyta</taxon>
        <taxon>Tracheophyta</taxon>
        <taxon>Spermatophyta</taxon>
        <taxon>Magnoliopsida</taxon>
        <taxon>eudicotyledons</taxon>
        <taxon>Gunneridae</taxon>
        <taxon>Pentapetalae</taxon>
        <taxon>asterids</taxon>
        <taxon>lamiids</taxon>
        <taxon>Lamiales</taxon>
        <taxon>Pedaliaceae</taxon>
        <taxon>Sesamum</taxon>
    </lineage>
</organism>
<dbReference type="Pfam" id="PF13960">
    <property type="entry name" value="DUF4218"/>
    <property type="match status" value="1"/>
</dbReference>
<feature type="domain" description="DUF4216" evidence="2">
    <location>
        <begin position="544"/>
        <end position="620"/>
    </location>
</feature>
<dbReference type="EMBL" id="JACGWN010000009">
    <property type="protein sequence ID" value="KAL0433375.1"/>
    <property type="molecule type" value="Genomic_DNA"/>
</dbReference>
<proteinExistence type="predicted"/>
<comment type="caution">
    <text evidence="4">The sequence shown here is derived from an EMBL/GenBank/DDBJ whole genome shotgun (WGS) entry which is preliminary data.</text>
</comment>